<dbReference type="InterPro" id="IPR012312">
    <property type="entry name" value="Hemerythrin-like"/>
</dbReference>
<dbReference type="InterPro" id="IPR053206">
    <property type="entry name" value="Dimeric_xanthone_biosynth"/>
</dbReference>
<dbReference type="CDD" id="cd12108">
    <property type="entry name" value="Hr-like"/>
    <property type="match status" value="1"/>
</dbReference>
<organism evidence="2 3">
    <name type="scientific">Diplogelasinospora grovesii</name>
    <dbReference type="NCBI Taxonomy" id="303347"/>
    <lineage>
        <taxon>Eukaryota</taxon>
        <taxon>Fungi</taxon>
        <taxon>Dikarya</taxon>
        <taxon>Ascomycota</taxon>
        <taxon>Pezizomycotina</taxon>
        <taxon>Sordariomycetes</taxon>
        <taxon>Sordariomycetidae</taxon>
        <taxon>Sordariales</taxon>
        <taxon>Diplogelasinosporaceae</taxon>
        <taxon>Diplogelasinospora</taxon>
    </lineage>
</organism>
<dbReference type="PANTHER" id="PTHR38048:SF2">
    <property type="entry name" value="HEMERYTHRIN-LIKE DOMAIN-CONTAINING PROTEIN"/>
    <property type="match status" value="1"/>
</dbReference>
<dbReference type="Pfam" id="PF01814">
    <property type="entry name" value="Hemerythrin"/>
    <property type="match status" value="1"/>
</dbReference>
<evidence type="ECO:0000313" key="2">
    <source>
        <dbReference type="EMBL" id="KAK3934389.1"/>
    </source>
</evidence>
<proteinExistence type="predicted"/>
<evidence type="ECO:0000259" key="1">
    <source>
        <dbReference type="Pfam" id="PF01814"/>
    </source>
</evidence>
<gene>
    <name evidence="2" type="ORF">QBC46DRAFT_359059</name>
</gene>
<comment type="caution">
    <text evidence="2">The sequence shown here is derived from an EMBL/GenBank/DDBJ whole genome shotgun (WGS) entry which is preliminary data.</text>
</comment>
<evidence type="ECO:0000313" key="3">
    <source>
        <dbReference type="Proteomes" id="UP001303473"/>
    </source>
</evidence>
<dbReference type="PANTHER" id="PTHR38048">
    <property type="entry name" value="EXPRESSED PROTEIN"/>
    <property type="match status" value="1"/>
</dbReference>
<dbReference type="Proteomes" id="UP001303473">
    <property type="component" value="Unassembled WGS sequence"/>
</dbReference>
<dbReference type="EMBL" id="MU853995">
    <property type="protein sequence ID" value="KAK3934389.1"/>
    <property type="molecule type" value="Genomic_DNA"/>
</dbReference>
<keyword evidence="3" id="KW-1185">Reference proteome</keyword>
<name>A0AAN6MW32_9PEZI</name>
<feature type="domain" description="Hemerythrin-like" evidence="1">
    <location>
        <begin position="36"/>
        <end position="154"/>
    </location>
</feature>
<dbReference type="Gene3D" id="1.20.120.520">
    <property type="entry name" value="nmb1532 protein domain like"/>
    <property type="match status" value="1"/>
</dbReference>
<dbReference type="AlphaFoldDB" id="A0AAN6MW32"/>
<accession>A0AAN6MW32</accession>
<sequence length="254" mass="28331">MTPGPPMYTDMPLAVLHTPKYETGETDDFTEEASHMALSHNSFIRGFNSIYQQAPRIVSPTDKQDFIEYCIAWHDCVAEHHHYEETEFFPNVDKAAGRKGLMDGAVHEHEAFHGGMERFKSYLTGKGAANFSGTELVAIMDSFKDPLYNHLKSEPAAIVGLAKFSTPENPIPILAIADAAGKKSLSVHFIFNILPVFLLNMDTADFEDGMWHDVFPPFKGAVKWIMTKGVPSWHSGRWRFTACGPDGKAKRLAV</sequence>
<reference evidence="3" key="1">
    <citation type="journal article" date="2023" name="Mol. Phylogenet. Evol.">
        <title>Genome-scale phylogeny and comparative genomics of the fungal order Sordariales.</title>
        <authorList>
            <person name="Hensen N."/>
            <person name="Bonometti L."/>
            <person name="Westerberg I."/>
            <person name="Brannstrom I.O."/>
            <person name="Guillou S."/>
            <person name="Cros-Aarteil S."/>
            <person name="Calhoun S."/>
            <person name="Haridas S."/>
            <person name="Kuo A."/>
            <person name="Mondo S."/>
            <person name="Pangilinan J."/>
            <person name="Riley R."/>
            <person name="LaButti K."/>
            <person name="Andreopoulos B."/>
            <person name="Lipzen A."/>
            <person name="Chen C."/>
            <person name="Yan M."/>
            <person name="Daum C."/>
            <person name="Ng V."/>
            <person name="Clum A."/>
            <person name="Steindorff A."/>
            <person name="Ohm R.A."/>
            <person name="Martin F."/>
            <person name="Silar P."/>
            <person name="Natvig D.O."/>
            <person name="Lalanne C."/>
            <person name="Gautier V."/>
            <person name="Ament-Velasquez S.L."/>
            <person name="Kruys A."/>
            <person name="Hutchinson M.I."/>
            <person name="Powell A.J."/>
            <person name="Barry K."/>
            <person name="Miller A.N."/>
            <person name="Grigoriev I.V."/>
            <person name="Debuchy R."/>
            <person name="Gladieux P."/>
            <person name="Hiltunen Thoren M."/>
            <person name="Johannesson H."/>
        </authorList>
    </citation>
    <scope>NUCLEOTIDE SEQUENCE [LARGE SCALE GENOMIC DNA]</scope>
    <source>
        <strain evidence="3">CBS 340.73</strain>
    </source>
</reference>
<protein>
    <recommendedName>
        <fullName evidence="1">Hemerythrin-like domain-containing protein</fullName>
    </recommendedName>
</protein>